<feature type="domain" description="Glucuronosyltransferase GumK N-terminal" evidence="1">
    <location>
        <begin position="17"/>
        <end position="183"/>
    </location>
</feature>
<comment type="caution">
    <text evidence="2">The sequence shown here is derived from an EMBL/GenBank/DDBJ whole genome shotgun (WGS) entry which is preliminary data.</text>
</comment>
<dbReference type="SUPFAM" id="SSF53756">
    <property type="entry name" value="UDP-Glycosyltransferase/glycogen phosphorylase"/>
    <property type="match status" value="1"/>
</dbReference>
<evidence type="ECO:0000313" key="3">
    <source>
        <dbReference type="Proteomes" id="UP000633943"/>
    </source>
</evidence>
<keyword evidence="3" id="KW-1185">Reference proteome</keyword>
<dbReference type="InterPro" id="IPR054299">
    <property type="entry name" value="GumK_N"/>
</dbReference>
<accession>A0ABX1NQ81</accession>
<name>A0ABX1NQ81_9RHOO</name>
<reference evidence="2 3" key="1">
    <citation type="submission" date="2019-12" db="EMBL/GenBank/DDBJ databases">
        <title>Comparative genomics gives insights into the taxonomy of the Azoarcus-Aromatoleum group and reveals separate origins of nif in the plant-associated Azoarcus and non-plant-associated Aromatoleum sub-groups.</title>
        <authorList>
            <person name="Lafos M."/>
            <person name="Maluk M."/>
            <person name="Batista M."/>
            <person name="Junghare M."/>
            <person name="Carmona M."/>
            <person name="Faoro H."/>
            <person name="Cruz L.M."/>
            <person name="Battistoni F."/>
            <person name="De Souza E."/>
            <person name="Pedrosa F."/>
            <person name="Chen W.-M."/>
            <person name="Poole P.S."/>
            <person name="Dixon R.A."/>
            <person name="James E.K."/>
        </authorList>
    </citation>
    <scope>NUCLEOTIDE SEQUENCE [LARGE SCALE GENOMIC DNA]</scope>
    <source>
        <strain evidence="2 3">PbN1</strain>
    </source>
</reference>
<protein>
    <submittedName>
        <fullName evidence="2">Glycosyltransferase family 1 protein</fullName>
    </submittedName>
</protein>
<dbReference type="Pfam" id="PF22059">
    <property type="entry name" value="GumK_N"/>
    <property type="match status" value="1"/>
</dbReference>
<dbReference type="Gene3D" id="3.40.50.2000">
    <property type="entry name" value="Glycogen Phosphorylase B"/>
    <property type="match status" value="1"/>
</dbReference>
<sequence length="381" mass="42871">MNRDLQDAMRGPESFLVLSAHDYRSPRKANIHFITEQLAKRGPTRFFSLRYSLLSRYTADQRLLIDGCANRVERHRGVDCFLWKTPVHPFNTRHALLRPIEALMFGWYVRAASPVLLRWIAEASVILFESGTAPVFFELAKRMNPAAKTVYIASDDLDTINSADYVKRTFRRIAPSIDIIRLPSRALARTIPNTGNLYFIPHGIDPGLASHGDPSPYGQGIHAVSVGSMLFDAEFFVCASRRFPHISFHVIGSGRPRCADYGGNVIVHDEMPHADTVRFIKHAHFGIAAYRTAQLPDYLADTSMKLIQYDFLGLPAVCPHEVVGDYRSRFGYRHGDEESIVAAIKAALEAPRGPSRAHPSWSDVADRVLQPSRYSDTRIRP</sequence>
<gene>
    <name evidence="2" type="ORF">GPA24_00900</name>
</gene>
<dbReference type="EMBL" id="WTVP01000002">
    <property type="protein sequence ID" value="NMG14119.1"/>
    <property type="molecule type" value="Genomic_DNA"/>
</dbReference>
<dbReference type="Proteomes" id="UP000633943">
    <property type="component" value="Unassembled WGS sequence"/>
</dbReference>
<proteinExistence type="predicted"/>
<evidence type="ECO:0000313" key="2">
    <source>
        <dbReference type="EMBL" id="NMG14119.1"/>
    </source>
</evidence>
<dbReference type="Gene3D" id="3.40.50.11010">
    <property type="match status" value="1"/>
</dbReference>
<dbReference type="RefSeq" id="WP_169200966.1">
    <property type="nucleotide sequence ID" value="NZ_CP059467.1"/>
</dbReference>
<evidence type="ECO:0000259" key="1">
    <source>
        <dbReference type="Pfam" id="PF22059"/>
    </source>
</evidence>
<organism evidence="2 3">
    <name type="scientific">Aromatoleum bremense</name>
    <dbReference type="NCBI Taxonomy" id="76115"/>
    <lineage>
        <taxon>Bacteria</taxon>
        <taxon>Pseudomonadati</taxon>
        <taxon>Pseudomonadota</taxon>
        <taxon>Betaproteobacteria</taxon>
        <taxon>Rhodocyclales</taxon>
        <taxon>Rhodocyclaceae</taxon>
        <taxon>Aromatoleum</taxon>
    </lineage>
</organism>